<protein>
    <recommendedName>
        <fullName evidence="9">Nuclear pore complex protein Nup160</fullName>
    </recommendedName>
</protein>
<accession>J6F274</accession>
<dbReference type="GO" id="GO:0005643">
    <property type="term" value="C:nuclear pore"/>
    <property type="evidence" value="ECO:0007669"/>
    <property type="project" value="UniProtKB-ARBA"/>
</dbReference>
<evidence type="ECO:0000259" key="6">
    <source>
        <dbReference type="Pfam" id="PF23354"/>
    </source>
</evidence>
<dbReference type="EMBL" id="ALBS01000174">
    <property type="protein sequence ID" value="EJT49297.1"/>
    <property type="molecule type" value="Genomic_DNA"/>
</dbReference>
<dbReference type="HOGENOM" id="CLU_002799_0_0_1"/>
<evidence type="ECO:0000256" key="2">
    <source>
        <dbReference type="ARBA" id="ARBA00022448"/>
    </source>
</evidence>
<dbReference type="InterPro" id="IPR056535">
    <property type="entry name" value="TPR_NUP160_M"/>
</dbReference>
<dbReference type="InterPro" id="IPR021717">
    <property type="entry name" value="Nucleoporin_Nup160"/>
</dbReference>
<comment type="subcellular location">
    <subcellularLocation>
        <location evidence="1">Nucleus</location>
    </subcellularLocation>
</comment>
<dbReference type="Proteomes" id="UP000002748">
    <property type="component" value="Unassembled WGS sequence"/>
</dbReference>
<proteinExistence type="predicted"/>
<organism evidence="7 8">
    <name type="scientific">Trichosporon asahii var. asahii (strain ATCC 90039 / CBS 2479 / JCM 2466 / KCTC 7840 / NBRC 103889/ NCYC 2677 / UAMH 7654)</name>
    <name type="common">Yeast</name>
    <dbReference type="NCBI Taxonomy" id="1186058"/>
    <lineage>
        <taxon>Eukaryota</taxon>
        <taxon>Fungi</taxon>
        <taxon>Dikarya</taxon>
        <taxon>Basidiomycota</taxon>
        <taxon>Agaricomycotina</taxon>
        <taxon>Tremellomycetes</taxon>
        <taxon>Trichosporonales</taxon>
        <taxon>Trichosporonaceae</taxon>
        <taxon>Trichosporon</taxon>
    </lineage>
</organism>
<dbReference type="OrthoDB" id="67716at2759"/>
<evidence type="ECO:0000256" key="3">
    <source>
        <dbReference type="ARBA" id="ARBA00023242"/>
    </source>
</evidence>
<dbReference type="Pfam" id="PF23354">
    <property type="entry name" value="TPR_NUP160_120_M"/>
    <property type="match status" value="1"/>
</dbReference>
<dbReference type="RefSeq" id="XP_014180111.1">
    <property type="nucleotide sequence ID" value="XM_014324636.1"/>
</dbReference>
<dbReference type="PANTHER" id="PTHR21286">
    <property type="entry name" value="NUCLEAR PORE COMPLEX PROTEIN NUP160"/>
    <property type="match status" value="1"/>
</dbReference>
<keyword evidence="2" id="KW-0813">Transport</keyword>
<feature type="domain" description="NUP160 middle TPR" evidence="6">
    <location>
        <begin position="941"/>
        <end position="1165"/>
    </location>
</feature>
<evidence type="ECO:0000313" key="7">
    <source>
        <dbReference type="EMBL" id="EJT49297.1"/>
    </source>
</evidence>
<gene>
    <name evidence="7" type="ORF">A1Q1_01597</name>
</gene>
<dbReference type="PANTHER" id="PTHR21286:SF0">
    <property type="entry name" value="NUCLEAR PORE COMPLEX PROTEIN NUP160"/>
    <property type="match status" value="1"/>
</dbReference>
<comment type="caution">
    <text evidence="7">The sequence shown here is derived from an EMBL/GenBank/DDBJ whole genome shotgun (WGS) entry which is preliminary data.</text>
</comment>
<dbReference type="InterPro" id="IPR056536">
    <property type="entry name" value="TPR_NUP160_C"/>
</dbReference>
<keyword evidence="3" id="KW-0539">Nucleus</keyword>
<dbReference type="GeneID" id="25985111"/>
<evidence type="ECO:0000259" key="4">
    <source>
        <dbReference type="Pfam" id="PF11715"/>
    </source>
</evidence>
<reference evidence="7 8" key="1">
    <citation type="journal article" date="2012" name="Eukaryot. Cell">
        <title>Draft genome sequence of CBS 2479, the standard type strain of Trichosporon asahii.</title>
        <authorList>
            <person name="Yang R.Y."/>
            <person name="Li H.T."/>
            <person name="Zhu H."/>
            <person name="Zhou G.P."/>
            <person name="Wang M."/>
            <person name="Wang L."/>
        </authorList>
    </citation>
    <scope>NUCLEOTIDE SEQUENCE [LARGE SCALE GENOMIC DNA]</scope>
    <source>
        <strain evidence="8">ATCC 90039 / CBS 2479 / JCM 2466 / KCTC 7840 / NCYC 2677 / UAMH 7654</strain>
    </source>
</reference>
<evidence type="ECO:0008006" key="9">
    <source>
        <dbReference type="Google" id="ProtNLM"/>
    </source>
</evidence>
<evidence type="ECO:0000256" key="1">
    <source>
        <dbReference type="ARBA" id="ARBA00004123"/>
    </source>
</evidence>
<dbReference type="Pfam" id="PF11715">
    <property type="entry name" value="Beta-prop_Nup120_160"/>
    <property type="match status" value="1"/>
</dbReference>
<dbReference type="VEuPathDB" id="FungiDB:A1Q1_01597"/>
<dbReference type="InterPro" id="IPR059141">
    <property type="entry name" value="Beta-prop_Nup120_160"/>
</dbReference>
<evidence type="ECO:0000259" key="5">
    <source>
        <dbReference type="Pfam" id="PF23347"/>
    </source>
</evidence>
<dbReference type="Pfam" id="PF23347">
    <property type="entry name" value="TPR_Nup160_C"/>
    <property type="match status" value="1"/>
</dbReference>
<feature type="domain" description="Nucleoporin Nup120/160 beta-propeller" evidence="4">
    <location>
        <begin position="84"/>
        <end position="553"/>
    </location>
</feature>
<sequence length="1445" mass="157142">MSVYSPFQLSHAHLPAPSNDDAFEVTVPSERPFPETTEPYTSPLNADHAVSAAVDAATGIFARSIYNGYALELRSLSPVIAAGSGPLQHAAIRIMLPDQLRPLANNCIVPSTTDGNLYVVVVTQANVVYRFEFDLGSFVDRGDRITFNPKHDWCEEWEVNEELISSAGEVGSWSIANQDTVILGCGDGGIIQVARTPNSTSEEHHRASHRLFGGLFSRTVDETVTSIAEFDLVDQMPVMYTFSRDSKLRTWSSVSGHCLKTMDVRTPSTQALVQGTPTMQQLPEATTSLIRVVPHPSPNPRVSHIVVVFVPTPFASNSAGIFVFYRGNNGAHHANDLVYAAELPASSDTAGWNLRGFEIEPPLRTDSKDGWRLWTAWDDQGTFVAESVPVNHILQFTTYLEPSFESDLVFSWQRAAYDSEVDRLDAPYFDNILGLEAPEPTEPYNNSDIAATFIDHLFFPGRFSQLNLEAALDDYIDQLPQAKQDQLLLNIYPSLSSKFEAAVGSQLRMETSPQTGAPVVDQFRKQLKLEWLGIWARVRELDKQGRWPVGTASMNGQVLILDREGGSVPVQEDTPGVLVDLGAHTDKATRFQALPEGALLPQYAPLAPPQSRRCLTALAVAGNDLATALQAQEPHPHLVQEEARTPLDDVISYASAERNTALDAFAAAFDEVLGQGASMPVENLAGALWDDMVEPYITDGQREAVQRALSESSDITRTLSEALDILATPPQPISGGKEAERWSFSGFGNALLSSAVANVLQARYVLARNVLLVSLWHLATSPDPSAEDDESEALIEVLARAQATYHRYSVGRWVSEQTGEEAAEASRVRRAARKDDVLAEFDGLRMRDTPGGDGDYDTAYSLLHSLLASELAQAPPADTLAGLFDAASAFVASLDLLSPDQIDVEPEAADVKLAYAVLSDGHPRAAVELTERYPLSSGMAFVRGRALLERGDQEGVRYLELAAQGCRDGSLACILPACTSPNALGEYYRRALAIADEHGLDSAVAHFGTLAISHMPDSDTRALYTRVFLAHLAQGEYEAAYSVLTSAPHHDIKRDLLGQLISGMCEAGQVGRLTRLGFIGFQRDVEERLTFKARNSDPLKAPNYYRVLYSWHIARGDYRSAAEIMYAQGQRFASLLASSSGRISPYSLSAMQAQSYLAAINALALVDKRNAWISVLTDTPQRTSSNIPKEEFEDGTGPVDIVTLQDMRAEYATVLGQLKLTGANPNLVDAAVTLSAAELVGLFTQRAQFDDAFSTAAASGTDMTDIFVAVAERCVDLEQRPNASVDGYNSSEAWLAASPITARLRGSPSALAQRYLQTSLSRHDTAKTGYRYTSSVADVFFANARSMPAWVASAEMARDAESFISRALAAGWTREALGWASELLGGLAPPDLLPKRDAAADAPYNLLDRVMAAAKQAEEAEIKKAAEEMKSQIGKRVEGLKAIKA</sequence>
<dbReference type="KEGG" id="tasa:A1Q1_01597"/>
<dbReference type="GO" id="GO:0017056">
    <property type="term" value="F:structural constituent of nuclear pore"/>
    <property type="evidence" value="ECO:0007669"/>
    <property type="project" value="TreeGrafter"/>
</dbReference>
<name>J6F274_TRIAS</name>
<feature type="domain" description="NUP160 C-terminal TPR" evidence="5">
    <location>
        <begin position="1204"/>
        <end position="1382"/>
    </location>
</feature>
<evidence type="ECO:0000313" key="8">
    <source>
        <dbReference type="Proteomes" id="UP000002748"/>
    </source>
</evidence>